<proteinExistence type="predicted"/>
<protein>
    <submittedName>
        <fullName evidence="1">Uncharacterized protein</fullName>
    </submittedName>
</protein>
<organism evidence="1 2">
    <name type="scientific">Viridothelium virens</name>
    <name type="common">Speckled blister lichen</name>
    <name type="synonym">Trypethelium virens</name>
    <dbReference type="NCBI Taxonomy" id="1048519"/>
    <lineage>
        <taxon>Eukaryota</taxon>
        <taxon>Fungi</taxon>
        <taxon>Dikarya</taxon>
        <taxon>Ascomycota</taxon>
        <taxon>Pezizomycotina</taxon>
        <taxon>Dothideomycetes</taxon>
        <taxon>Dothideomycetes incertae sedis</taxon>
        <taxon>Trypetheliales</taxon>
        <taxon>Trypetheliaceae</taxon>
        <taxon>Viridothelium</taxon>
    </lineage>
</organism>
<dbReference type="AlphaFoldDB" id="A0A6A6H5V3"/>
<evidence type="ECO:0000313" key="2">
    <source>
        <dbReference type="Proteomes" id="UP000800092"/>
    </source>
</evidence>
<accession>A0A6A6H5V3</accession>
<keyword evidence="2" id="KW-1185">Reference proteome</keyword>
<sequence length="143" mass="16191">MVVRRVLSRAYGAKKTAARAVLRPQWREGEANSFRSRDIEKALKGCLTFSSHFYVSICLSHKIAIVKMCGPDDGILHLLVYLPHICSCIYPDIKSAFHFFCFKKKKSSVRNAKRNNPSSEKSSISTVCRPAHGRFCKRRSNLG</sequence>
<reference evidence="1" key="1">
    <citation type="journal article" date="2020" name="Stud. Mycol.">
        <title>101 Dothideomycetes genomes: a test case for predicting lifestyles and emergence of pathogens.</title>
        <authorList>
            <person name="Haridas S."/>
            <person name="Albert R."/>
            <person name="Binder M."/>
            <person name="Bloem J."/>
            <person name="Labutti K."/>
            <person name="Salamov A."/>
            <person name="Andreopoulos B."/>
            <person name="Baker S."/>
            <person name="Barry K."/>
            <person name="Bills G."/>
            <person name="Bluhm B."/>
            <person name="Cannon C."/>
            <person name="Castanera R."/>
            <person name="Culley D."/>
            <person name="Daum C."/>
            <person name="Ezra D."/>
            <person name="Gonzalez J."/>
            <person name="Henrissat B."/>
            <person name="Kuo A."/>
            <person name="Liang C."/>
            <person name="Lipzen A."/>
            <person name="Lutzoni F."/>
            <person name="Magnuson J."/>
            <person name="Mondo S."/>
            <person name="Nolan M."/>
            <person name="Ohm R."/>
            <person name="Pangilinan J."/>
            <person name="Park H.-J."/>
            <person name="Ramirez L."/>
            <person name="Alfaro M."/>
            <person name="Sun H."/>
            <person name="Tritt A."/>
            <person name="Yoshinaga Y."/>
            <person name="Zwiers L.-H."/>
            <person name="Turgeon B."/>
            <person name="Goodwin S."/>
            <person name="Spatafora J."/>
            <person name="Crous P."/>
            <person name="Grigoriev I."/>
        </authorList>
    </citation>
    <scope>NUCLEOTIDE SEQUENCE</scope>
    <source>
        <strain evidence="1">Tuck. ex Michener</strain>
    </source>
</reference>
<gene>
    <name evidence="1" type="ORF">EV356DRAFT_233198</name>
</gene>
<name>A0A6A6H5V3_VIRVR</name>
<evidence type="ECO:0000313" key="1">
    <source>
        <dbReference type="EMBL" id="KAF2232913.1"/>
    </source>
</evidence>
<dbReference type="EMBL" id="ML991811">
    <property type="protein sequence ID" value="KAF2232913.1"/>
    <property type="molecule type" value="Genomic_DNA"/>
</dbReference>
<dbReference type="Proteomes" id="UP000800092">
    <property type="component" value="Unassembled WGS sequence"/>
</dbReference>